<dbReference type="Pfam" id="PF03928">
    <property type="entry name" value="HbpS-like"/>
    <property type="match status" value="1"/>
</dbReference>
<dbReference type="EMBL" id="SMYO01000040">
    <property type="protein sequence ID" value="TDK54726.1"/>
    <property type="molecule type" value="Genomic_DNA"/>
</dbReference>
<evidence type="ECO:0000313" key="2">
    <source>
        <dbReference type="Proteomes" id="UP000295132"/>
    </source>
</evidence>
<protein>
    <submittedName>
        <fullName evidence="1">Uncharacterized protein</fullName>
    </submittedName>
</protein>
<evidence type="ECO:0000313" key="1">
    <source>
        <dbReference type="EMBL" id="TDK54726.1"/>
    </source>
</evidence>
<proteinExistence type="predicted"/>
<dbReference type="Proteomes" id="UP000295132">
    <property type="component" value="Unassembled WGS sequence"/>
</dbReference>
<dbReference type="InterPro" id="IPR005624">
    <property type="entry name" value="PduO/GlcC-like"/>
</dbReference>
<dbReference type="InterPro" id="IPR038084">
    <property type="entry name" value="PduO/GlcC-like_sf"/>
</dbReference>
<sequence>MIEVKTKQLSIFEGGIPIYINVQLVGGIGVSVGAAERSFIK</sequence>
<gene>
    <name evidence="1" type="ORF">E2K98_28950</name>
</gene>
<dbReference type="SUPFAM" id="SSF143744">
    <property type="entry name" value="GlcG-like"/>
    <property type="match status" value="1"/>
</dbReference>
<name>A0A4R5VJK7_9BACI</name>
<organism evidence="1 2">
    <name type="scientific">Bacillus salipaludis</name>
    <dbReference type="NCBI Taxonomy" id="2547811"/>
    <lineage>
        <taxon>Bacteria</taxon>
        <taxon>Bacillati</taxon>
        <taxon>Bacillota</taxon>
        <taxon>Bacilli</taxon>
        <taxon>Bacillales</taxon>
        <taxon>Bacillaceae</taxon>
        <taxon>Bacillus</taxon>
    </lineage>
</organism>
<dbReference type="AlphaFoldDB" id="A0A4R5VJK7"/>
<reference evidence="1 2" key="1">
    <citation type="submission" date="2019-03" db="EMBL/GenBank/DDBJ databases">
        <title>Bacillus niacini sp. nov. a Nicotinate-Metabolizing Mesophile Isolated from Soil.</title>
        <authorList>
            <person name="Zhang G."/>
        </authorList>
    </citation>
    <scope>NUCLEOTIDE SEQUENCE [LARGE SCALE GENOMIC DNA]</scope>
    <source>
        <strain evidence="1 2">WN066</strain>
    </source>
</reference>
<accession>A0A4R5VJK7</accession>
<dbReference type="Gene3D" id="3.30.450.150">
    <property type="entry name" value="Haem-degrading domain"/>
    <property type="match status" value="1"/>
</dbReference>
<comment type="caution">
    <text evidence="1">The sequence shown here is derived from an EMBL/GenBank/DDBJ whole genome shotgun (WGS) entry which is preliminary data.</text>
</comment>